<name>A0A0J6SD48_9HYPH</name>
<comment type="caution">
    <text evidence="1">The sequence shown here is derived from an EMBL/GenBank/DDBJ whole genome shotgun (WGS) entry which is preliminary data.</text>
</comment>
<dbReference type="RefSeq" id="WP_048447062.1">
    <property type="nucleotide sequence ID" value="NZ_LABY01000191.1"/>
</dbReference>
<accession>A0A0J6SD48</accession>
<dbReference type="Proteomes" id="UP000035955">
    <property type="component" value="Unassembled WGS sequence"/>
</dbReference>
<dbReference type="AlphaFoldDB" id="A0A0J6SD48"/>
<evidence type="ECO:0000313" key="1">
    <source>
        <dbReference type="EMBL" id="KMO31657.1"/>
    </source>
</evidence>
<dbReference type="OrthoDB" id="1684864at2"/>
<reference evidence="1 2" key="1">
    <citation type="submission" date="2015-03" db="EMBL/GenBank/DDBJ databases">
        <title>Genome sequencing of Methylobacterium variabile DSM 16961.</title>
        <authorList>
            <person name="Chaudhry V."/>
            <person name="Patil P.B."/>
        </authorList>
    </citation>
    <scope>NUCLEOTIDE SEQUENCE [LARGE SCALE GENOMIC DNA]</scope>
    <source>
        <strain evidence="1 2">DSM 16961</strain>
    </source>
</reference>
<dbReference type="PATRIC" id="fig|298794.3.peg.2760"/>
<gene>
    <name evidence="1" type="ORF">VQ02_25615</name>
</gene>
<organism evidence="1 2">
    <name type="scientific">Methylobacterium variabile</name>
    <dbReference type="NCBI Taxonomy" id="298794"/>
    <lineage>
        <taxon>Bacteria</taxon>
        <taxon>Pseudomonadati</taxon>
        <taxon>Pseudomonadota</taxon>
        <taxon>Alphaproteobacteria</taxon>
        <taxon>Hyphomicrobiales</taxon>
        <taxon>Methylobacteriaceae</taxon>
        <taxon>Methylobacterium</taxon>
    </lineage>
</organism>
<proteinExistence type="predicted"/>
<dbReference type="EMBL" id="LABY01000191">
    <property type="protein sequence ID" value="KMO31657.1"/>
    <property type="molecule type" value="Genomic_DNA"/>
</dbReference>
<sequence length="74" mass="7850">MTAFITLERAALQSIVSETPVLARALDRQMIAATVTRRENTGAGFFTAIAVPSLVPRVDGPRVLGCETPARIPG</sequence>
<protein>
    <submittedName>
        <fullName evidence="1">Uncharacterized protein</fullName>
    </submittedName>
</protein>
<keyword evidence="2" id="KW-1185">Reference proteome</keyword>
<evidence type="ECO:0000313" key="2">
    <source>
        <dbReference type="Proteomes" id="UP000035955"/>
    </source>
</evidence>